<organism evidence="2">
    <name type="scientific">mine drainage metagenome</name>
    <dbReference type="NCBI Taxonomy" id="410659"/>
    <lineage>
        <taxon>unclassified sequences</taxon>
        <taxon>metagenomes</taxon>
        <taxon>ecological metagenomes</taxon>
    </lineage>
</organism>
<dbReference type="PANTHER" id="PTHR33360:SF2">
    <property type="entry name" value="TRANSPOSASE FOR INSERTION SEQUENCE ELEMENT IS200"/>
    <property type="match status" value="1"/>
</dbReference>
<dbReference type="SMART" id="SM01321">
    <property type="entry name" value="Y1_Tnp"/>
    <property type="match status" value="1"/>
</dbReference>
<proteinExistence type="predicted"/>
<sequence length="153" mass="17922">MYNYHMSTDQFRTGRHVVYKLHAHIVLVPKYRRKVITKRVTDCLRESFDEVCSRYETTLDAFETDRDHAHLLISYPPKVSLSKLIMSLKTISSIRVRKKQWPEITRSLWGAHFWSPSYCVVSAGGAPLEIIKAYIEQQQSPNRQGRPPLHKRP</sequence>
<dbReference type="Pfam" id="PF01797">
    <property type="entry name" value="Y1_Tnp"/>
    <property type="match status" value="1"/>
</dbReference>
<reference evidence="2" key="2">
    <citation type="journal article" date="2014" name="ISME J.">
        <title>Microbial stratification in low pH oxic and suboxic macroscopic growths along an acid mine drainage.</title>
        <authorList>
            <person name="Mendez-Garcia C."/>
            <person name="Mesa V."/>
            <person name="Sprenger R.R."/>
            <person name="Richter M."/>
            <person name="Diez M.S."/>
            <person name="Solano J."/>
            <person name="Bargiela R."/>
            <person name="Golyshina O.V."/>
            <person name="Manteca A."/>
            <person name="Ramos J.L."/>
            <person name="Gallego J.R."/>
            <person name="Llorente I."/>
            <person name="Martins Dos Santos V.A."/>
            <person name="Jensen O.N."/>
            <person name="Pelaez A.I."/>
            <person name="Sanchez J."/>
            <person name="Ferrer M."/>
        </authorList>
    </citation>
    <scope>NUCLEOTIDE SEQUENCE</scope>
</reference>
<dbReference type="PANTHER" id="PTHR33360">
    <property type="entry name" value="TRANSPOSASE FOR INSERTION SEQUENCE ELEMENT IS200"/>
    <property type="match status" value="1"/>
</dbReference>
<dbReference type="GO" id="GO:0003677">
    <property type="term" value="F:DNA binding"/>
    <property type="evidence" value="ECO:0007669"/>
    <property type="project" value="InterPro"/>
</dbReference>
<dbReference type="NCBIfam" id="NF033573">
    <property type="entry name" value="transpos_IS200"/>
    <property type="match status" value="1"/>
</dbReference>
<evidence type="ECO:0000259" key="1">
    <source>
        <dbReference type="SMART" id="SM01321"/>
    </source>
</evidence>
<gene>
    <name evidence="2" type="ORF">B2A_09800</name>
</gene>
<dbReference type="GO" id="GO:0004803">
    <property type="term" value="F:transposase activity"/>
    <property type="evidence" value="ECO:0007669"/>
    <property type="project" value="InterPro"/>
</dbReference>
<dbReference type="EMBL" id="AUZZ01007076">
    <property type="protein sequence ID" value="EQD43632.1"/>
    <property type="molecule type" value="Genomic_DNA"/>
</dbReference>
<reference evidence="2" key="1">
    <citation type="submission" date="2013-08" db="EMBL/GenBank/DDBJ databases">
        <authorList>
            <person name="Mendez C."/>
            <person name="Richter M."/>
            <person name="Ferrer M."/>
            <person name="Sanchez J."/>
        </authorList>
    </citation>
    <scope>NUCLEOTIDE SEQUENCE</scope>
</reference>
<name>T0ZGZ9_9ZZZZ</name>
<comment type="caution">
    <text evidence="2">The sequence shown here is derived from an EMBL/GenBank/DDBJ whole genome shotgun (WGS) entry which is preliminary data.</text>
</comment>
<dbReference type="InterPro" id="IPR036515">
    <property type="entry name" value="Transposase_17_sf"/>
</dbReference>
<dbReference type="SUPFAM" id="SSF143422">
    <property type="entry name" value="Transposase IS200-like"/>
    <property type="match status" value="1"/>
</dbReference>
<evidence type="ECO:0000313" key="2">
    <source>
        <dbReference type="EMBL" id="EQD43632.1"/>
    </source>
</evidence>
<dbReference type="Gene3D" id="3.30.70.1290">
    <property type="entry name" value="Transposase IS200-like"/>
    <property type="match status" value="1"/>
</dbReference>
<dbReference type="GO" id="GO:0006313">
    <property type="term" value="P:DNA transposition"/>
    <property type="evidence" value="ECO:0007669"/>
    <property type="project" value="InterPro"/>
</dbReference>
<dbReference type="AlphaFoldDB" id="T0ZGZ9"/>
<feature type="domain" description="Transposase IS200-like" evidence="1">
    <location>
        <begin position="18"/>
        <end position="138"/>
    </location>
</feature>
<protein>
    <submittedName>
        <fullName evidence="2">Transposase IS200-like protein</fullName>
    </submittedName>
</protein>
<accession>T0ZGZ9</accession>
<dbReference type="InterPro" id="IPR002686">
    <property type="entry name" value="Transposase_17"/>
</dbReference>